<reference evidence="7 8" key="1">
    <citation type="submission" date="2019-03" db="EMBL/GenBank/DDBJ databases">
        <title>Genomic Encyclopedia of Type Strains, Phase IV (KMG-IV): sequencing the most valuable type-strain genomes for metagenomic binning, comparative biology and taxonomic classification.</title>
        <authorList>
            <person name="Goeker M."/>
        </authorList>
    </citation>
    <scope>NUCLEOTIDE SEQUENCE [LARGE SCALE GENOMIC DNA]</scope>
    <source>
        <strain evidence="7 8">DSM 23344</strain>
    </source>
</reference>
<comment type="similarity">
    <text evidence="2">Belongs to the VirD4/TraG family.</text>
</comment>
<evidence type="ECO:0000313" key="7">
    <source>
        <dbReference type="EMBL" id="TCO70991.1"/>
    </source>
</evidence>
<evidence type="ECO:0000256" key="3">
    <source>
        <dbReference type="ARBA" id="ARBA00022475"/>
    </source>
</evidence>
<organism evidence="7 8">
    <name type="scientific">Chromatocurvus halotolerans</name>
    <dbReference type="NCBI Taxonomy" id="1132028"/>
    <lineage>
        <taxon>Bacteria</taxon>
        <taxon>Pseudomonadati</taxon>
        <taxon>Pseudomonadota</taxon>
        <taxon>Gammaproteobacteria</taxon>
        <taxon>Cellvibrionales</taxon>
        <taxon>Halieaceae</taxon>
        <taxon>Chromatocurvus</taxon>
    </lineage>
</organism>
<dbReference type="InterPro" id="IPR003688">
    <property type="entry name" value="TraG/VirD4"/>
</dbReference>
<dbReference type="AlphaFoldDB" id="A0A4R2KBV7"/>
<dbReference type="RefSeq" id="WP_117319607.1">
    <property type="nucleotide sequence ID" value="NZ_QQSW01000031.1"/>
</dbReference>
<dbReference type="Proteomes" id="UP000294980">
    <property type="component" value="Unassembled WGS sequence"/>
</dbReference>
<keyword evidence="3" id="KW-1003">Cell membrane</keyword>
<evidence type="ECO:0000256" key="6">
    <source>
        <dbReference type="ARBA" id="ARBA00023136"/>
    </source>
</evidence>
<proteinExistence type="inferred from homology"/>
<dbReference type="PANTHER" id="PTHR37937:SF1">
    <property type="entry name" value="CONJUGATIVE TRANSFER: DNA TRANSPORT"/>
    <property type="match status" value="1"/>
</dbReference>
<comment type="subcellular location">
    <subcellularLocation>
        <location evidence="1">Cell membrane</location>
        <topology evidence="1">Multi-pass membrane protein</topology>
    </subcellularLocation>
</comment>
<name>A0A4R2KBV7_9GAMM</name>
<evidence type="ECO:0000313" key="8">
    <source>
        <dbReference type="Proteomes" id="UP000294980"/>
    </source>
</evidence>
<dbReference type="EMBL" id="SLWX01000024">
    <property type="protein sequence ID" value="TCO70991.1"/>
    <property type="molecule type" value="Genomic_DNA"/>
</dbReference>
<keyword evidence="6" id="KW-0472">Membrane</keyword>
<keyword evidence="8" id="KW-1185">Reference proteome</keyword>
<gene>
    <name evidence="7" type="ORF">EV688_1244</name>
</gene>
<comment type="caution">
    <text evidence="7">The sequence shown here is derived from an EMBL/GenBank/DDBJ whole genome shotgun (WGS) entry which is preliminary data.</text>
</comment>
<dbReference type="SUPFAM" id="SSF52540">
    <property type="entry name" value="P-loop containing nucleoside triphosphate hydrolases"/>
    <property type="match status" value="1"/>
</dbReference>
<keyword evidence="4" id="KW-0812">Transmembrane</keyword>
<dbReference type="InterPro" id="IPR051539">
    <property type="entry name" value="T4SS-coupling_protein"/>
</dbReference>
<protein>
    <submittedName>
        <fullName evidence="7">Type IV secretion system protein VirD4</fullName>
    </submittedName>
</protein>
<dbReference type="Gene3D" id="3.40.50.300">
    <property type="entry name" value="P-loop containing nucleotide triphosphate hydrolases"/>
    <property type="match status" value="1"/>
</dbReference>
<evidence type="ECO:0000256" key="4">
    <source>
        <dbReference type="ARBA" id="ARBA00022692"/>
    </source>
</evidence>
<dbReference type="PANTHER" id="PTHR37937">
    <property type="entry name" value="CONJUGATIVE TRANSFER: DNA TRANSPORT"/>
    <property type="match status" value="1"/>
</dbReference>
<keyword evidence="5" id="KW-1133">Transmembrane helix</keyword>
<dbReference type="GO" id="GO:0005886">
    <property type="term" value="C:plasma membrane"/>
    <property type="evidence" value="ECO:0007669"/>
    <property type="project" value="UniProtKB-SubCell"/>
</dbReference>
<evidence type="ECO:0000256" key="1">
    <source>
        <dbReference type="ARBA" id="ARBA00004651"/>
    </source>
</evidence>
<evidence type="ECO:0000256" key="5">
    <source>
        <dbReference type="ARBA" id="ARBA00022989"/>
    </source>
</evidence>
<accession>A0A4R2KBV7</accession>
<evidence type="ECO:0000256" key="2">
    <source>
        <dbReference type="ARBA" id="ARBA00008806"/>
    </source>
</evidence>
<dbReference type="Pfam" id="PF02534">
    <property type="entry name" value="T4SS-DNA_transf"/>
    <property type="match status" value="1"/>
</dbReference>
<dbReference type="InterPro" id="IPR027417">
    <property type="entry name" value="P-loop_NTPase"/>
</dbReference>
<dbReference type="CDD" id="cd01127">
    <property type="entry name" value="TrwB_TraG_TraD_VirD4"/>
    <property type="match status" value="2"/>
</dbReference>
<sequence length="494" mass="53645">MKKDELLSGFTPPRGFHGVLEVDPLATSRWQYADAIAHAMPFDPKEPGSIFLGYLPGKRGNTYLGVPIDDRHGVTIAGARAGKGASFIIPNLLFYPGSVIANDPKGELARVTARRRRELGQKVAILDPFLDCGLPESSLAAFNPLDIVDARDENAVDEAGLLADALIVQEQGSGKHWTTSARNFLHGVILHVALRCIGSERTLPHVRSLIACDENGLFGEGGLIDQMVETGGLCAQAANSLAAKADNERSSVLSTALEQTAFLASPAMARGLGQSTFDIDDLKRSSTGLTVYLCLPARRLGTHSRFLRLLFTVAIARMEAVPNISATQPTPSGWPVLFLLDEFPALGHLDVIERAAGLMAGYGVKLWTVLQDLNQLRRDYPKSWETFLGNTGLIQNFGSTDETTCAYISKLCGETETLSPSLPELSERERGAGKYGLNTSVTVAPLLRPDEVRRYFARDTGRQLISIPGHQPIAIQRAAYFDPTHEKFFGGKYD</sequence>
<dbReference type="OrthoDB" id="9759295at2"/>